<organism evidence="8 9">
    <name type="scientific">Turnera subulata</name>
    <dbReference type="NCBI Taxonomy" id="218843"/>
    <lineage>
        <taxon>Eukaryota</taxon>
        <taxon>Viridiplantae</taxon>
        <taxon>Streptophyta</taxon>
        <taxon>Embryophyta</taxon>
        <taxon>Tracheophyta</taxon>
        <taxon>Spermatophyta</taxon>
        <taxon>Magnoliopsida</taxon>
        <taxon>eudicotyledons</taxon>
        <taxon>Gunneridae</taxon>
        <taxon>Pentapetalae</taxon>
        <taxon>rosids</taxon>
        <taxon>fabids</taxon>
        <taxon>Malpighiales</taxon>
        <taxon>Passifloraceae</taxon>
        <taxon>Turnera</taxon>
    </lineage>
</organism>
<dbReference type="Proteomes" id="UP001141552">
    <property type="component" value="Unassembled WGS sequence"/>
</dbReference>
<accession>A0A9Q0FRY3</accession>
<dbReference type="PANTHER" id="PTHR31989">
    <property type="entry name" value="NAC DOMAIN-CONTAINING PROTEIN 82-RELATED"/>
    <property type="match status" value="1"/>
</dbReference>
<dbReference type="EMBL" id="JAKUCV010004308">
    <property type="protein sequence ID" value="KAJ4835764.1"/>
    <property type="molecule type" value="Genomic_DNA"/>
</dbReference>
<dbReference type="GO" id="GO:0006355">
    <property type="term" value="P:regulation of DNA-templated transcription"/>
    <property type="evidence" value="ECO:0007669"/>
    <property type="project" value="InterPro"/>
</dbReference>
<dbReference type="PROSITE" id="PS51005">
    <property type="entry name" value="NAC"/>
    <property type="match status" value="1"/>
</dbReference>
<protein>
    <recommendedName>
        <fullName evidence="7">NAC domain-containing protein</fullName>
    </recommendedName>
</protein>
<evidence type="ECO:0000256" key="4">
    <source>
        <dbReference type="ARBA" id="ARBA00023163"/>
    </source>
</evidence>
<evidence type="ECO:0000259" key="7">
    <source>
        <dbReference type="PROSITE" id="PS51005"/>
    </source>
</evidence>
<dbReference type="InterPro" id="IPR036093">
    <property type="entry name" value="NAC_dom_sf"/>
</dbReference>
<evidence type="ECO:0000256" key="1">
    <source>
        <dbReference type="ARBA" id="ARBA00004123"/>
    </source>
</evidence>
<keyword evidence="4" id="KW-0804">Transcription</keyword>
<dbReference type="InterPro" id="IPR003441">
    <property type="entry name" value="NAC-dom"/>
</dbReference>
<evidence type="ECO:0000256" key="3">
    <source>
        <dbReference type="ARBA" id="ARBA00023125"/>
    </source>
</evidence>
<evidence type="ECO:0000256" key="2">
    <source>
        <dbReference type="ARBA" id="ARBA00023015"/>
    </source>
</evidence>
<evidence type="ECO:0000313" key="8">
    <source>
        <dbReference type="EMBL" id="KAJ4835764.1"/>
    </source>
</evidence>
<dbReference type="Gene3D" id="2.170.150.80">
    <property type="entry name" value="NAC domain"/>
    <property type="match status" value="1"/>
</dbReference>
<evidence type="ECO:0000313" key="9">
    <source>
        <dbReference type="Proteomes" id="UP001141552"/>
    </source>
</evidence>
<comment type="subcellular location">
    <subcellularLocation>
        <location evidence="1">Nucleus</location>
    </subcellularLocation>
</comment>
<name>A0A9Q0FRY3_9ROSI</name>
<keyword evidence="5" id="KW-0539">Nucleus</keyword>
<proteinExistence type="predicted"/>
<feature type="domain" description="NAC" evidence="7">
    <location>
        <begin position="6"/>
        <end position="153"/>
    </location>
</feature>
<feature type="region of interest" description="Disordered" evidence="6">
    <location>
        <begin position="333"/>
        <end position="363"/>
    </location>
</feature>
<dbReference type="SUPFAM" id="SSF101941">
    <property type="entry name" value="NAC domain"/>
    <property type="match status" value="1"/>
</dbReference>
<dbReference type="AlphaFoldDB" id="A0A9Q0FRY3"/>
<keyword evidence="2" id="KW-0805">Transcription regulation</keyword>
<dbReference type="GO" id="GO:0003677">
    <property type="term" value="F:DNA binding"/>
    <property type="evidence" value="ECO:0007669"/>
    <property type="project" value="UniProtKB-KW"/>
</dbReference>
<keyword evidence="3" id="KW-0238">DNA-binding</keyword>
<dbReference type="GO" id="GO:0005634">
    <property type="term" value="C:nucleus"/>
    <property type="evidence" value="ECO:0007669"/>
    <property type="project" value="UniProtKB-SubCell"/>
</dbReference>
<dbReference type="Pfam" id="PF02365">
    <property type="entry name" value="NAM"/>
    <property type="match status" value="1"/>
</dbReference>
<evidence type="ECO:0000256" key="5">
    <source>
        <dbReference type="ARBA" id="ARBA00023242"/>
    </source>
</evidence>
<reference evidence="8" key="1">
    <citation type="submission" date="2022-02" db="EMBL/GenBank/DDBJ databases">
        <authorList>
            <person name="Henning P.M."/>
            <person name="McCubbin A.G."/>
            <person name="Shore J.S."/>
        </authorList>
    </citation>
    <scope>NUCLEOTIDE SEQUENCE</scope>
    <source>
        <strain evidence="8">F60SS</strain>
        <tissue evidence="8">Leaves</tissue>
    </source>
</reference>
<dbReference type="OrthoDB" id="852227at2759"/>
<reference evidence="8" key="2">
    <citation type="journal article" date="2023" name="Plants (Basel)">
        <title>Annotation of the Turnera subulata (Passifloraceae) Draft Genome Reveals the S-Locus Evolved after the Divergence of Turneroideae from Passifloroideae in a Stepwise Manner.</title>
        <authorList>
            <person name="Henning P.M."/>
            <person name="Roalson E.H."/>
            <person name="Mir W."/>
            <person name="McCubbin A.G."/>
            <person name="Shore J.S."/>
        </authorList>
    </citation>
    <scope>NUCLEOTIDE SEQUENCE</scope>
    <source>
        <strain evidence="8">F60SS</strain>
    </source>
</reference>
<sequence length="450" mass="50364">MEQIAVPVGYKFMPTNEQLVGHYLYRKIMGTMSLMDGLIVGECDLYGEEEPWEIWQRLGARDQDDLYLFTKLRSVCSGGSQKIRKVGRDGGNWHGEKTGKPFAVEGGMTGYYKRFVYRNPKSGQHNDSWLMMEYSLTVEGHNSDYVLCRIRKKAGTNKGSTFDSDEGSGAESSSSLSKRKRRLDHHQSGGLSDCQETNVGHEPPLTQQQAIDHSEAYQHQSSLMNPEREAAAAAVIPRGHSKIQHPPQPWTIQDRQAGPSQRVLKEPWKQVPILLDLNKPPNMQDQLPGTSNRVIQPPSAVKVVNTINRPRIQDQRPQRTGQRVMQPWVAEVGATNPPKHSKTPQEHHEPGAGQSGVEENSSVRQEIALTCEEEVVDPERLVNDQLQTRASSPTSRRIDLGQLCSTHVNGTKSCNIDLQIGPLRITIQENRESTGKISNLDDRPDTICVD</sequence>
<feature type="region of interest" description="Disordered" evidence="6">
    <location>
        <begin position="156"/>
        <end position="202"/>
    </location>
</feature>
<keyword evidence="9" id="KW-1185">Reference proteome</keyword>
<comment type="caution">
    <text evidence="8">The sequence shown here is derived from an EMBL/GenBank/DDBJ whole genome shotgun (WGS) entry which is preliminary data.</text>
</comment>
<evidence type="ECO:0000256" key="6">
    <source>
        <dbReference type="SAM" id="MobiDB-lite"/>
    </source>
</evidence>
<gene>
    <name evidence="8" type="ORF">Tsubulata_005140</name>
</gene>